<organism evidence="2 3">
    <name type="scientific">Poseidonocella pacifica</name>
    <dbReference type="NCBI Taxonomy" id="871651"/>
    <lineage>
        <taxon>Bacteria</taxon>
        <taxon>Pseudomonadati</taxon>
        <taxon>Pseudomonadota</taxon>
        <taxon>Alphaproteobacteria</taxon>
        <taxon>Rhodobacterales</taxon>
        <taxon>Roseobacteraceae</taxon>
        <taxon>Poseidonocella</taxon>
    </lineage>
</organism>
<proteinExistence type="predicted"/>
<feature type="chain" id="PRO_5011732744" evidence="1">
    <location>
        <begin position="21"/>
        <end position="109"/>
    </location>
</feature>
<protein>
    <submittedName>
        <fullName evidence="2">Uncharacterized protein</fullName>
    </submittedName>
</protein>
<evidence type="ECO:0000256" key="1">
    <source>
        <dbReference type="SAM" id="SignalP"/>
    </source>
</evidence>
<dbReference type="OrthoDB" id="7871819at2"/>
<evidence type="ECO:0000313" key="3">
    <source>
        <dbReference type="Proteomes" id="UP000198796"/>
    </source>
</evidence>
<reference evidence="2 3" key="1">
    <citation type="submission" date="2016-10" db="EMBL/GenBank/DDBJ databases">
        <authorList>
            <person name="de Groot N.N."/>
        </authorList>
    </citation>
    <scope>NUCLEOTIDE SEQUENCE [LARGE SCALE GENOMIC DNA]</scope>
    <source>
        <strain evidence="2 3">DSM 29316</strain>
    </source>
</reference>
<sequence>MRRLASCAILLGLMAGPGVADTPPRCALLGQMAVSSWLEMLGALSGTDSTTADPIIARLDGLTGIYGALSCDAAQLQEAMDCLLTQSGNIRADALARQCMQQSGMTEQN</sequence>
<keyword evidence="1" id="KW-0732">Signal</keyword>
<dbReference type="RefSeq" id="WP_092063179.1">
    <property type="nucleotide sequence ID" value="NZ_FOJU01000002.1"/>
</dbReference>
<dbReference type="EMBL" id="FOJU01000002">
    <property type="protein sequence ID" value="SFA91826.1"/>
    <property type="molecule type" value="Genomic_DNA"/>
</dbReference>
<evidence type="ECO:0000313" key="2">
    <source>
        <dbReference type="EMBL" id="SFA91826.1"/>
    </source>
</evidence>
<dbReference type="Proteomes" id="UP000198796">
    <property type="component" value="Unassembled WGS sequence"/>
</dbReference>
<gene>
    <name evidence="2" type="ORF">SAMN05421688_1748</name>
</gene>
<name>A0A1I0WUX8_9RHOB</name>
<accession>A0A1I0WUX8</accession>
<dbReference type="AlphaFoldDB" id="A0A1I0WUX8"/>
<feature type="signal peptide" evidence="1">
    <location>
        <begin position="1"/>
        <end position="20"/>
    </location>
</feature>
<keyword evidence="3" id="KW-1185">Reference proteome</keyword>